<comment type="caution">
    <text evidence="1">The sequence shown here is derived from an EMBL/GenBank/DDBJ whole genome shotgun (WGS) entry which is preliminary data.</text>
</comment>
<evidence type="ECO:0000313" key="2">
    <source>
        <dbReference type="Proteomes" id="UP001054837"/>
    </source>
</evidence>
<reference evidence="1 2" key="1">
    <citation type="submission" date="2021-06" db="EMBL/GenBank/DDBJ databases">
        <title>Caerostris darwini draft genome.</title>
        <authorList>
            <person name="Kono N."/>
            <person name="Arakawa K."/>
        </authorList>
    </citation>
    <scope>NUCLEOTIDE SEQUENCE [LARGE SCALE GENOMIC DNA]</scope>
</reference>
<dbReference type="EMBL" id="BPLQ01006490">
    <property type="protein sequence ID" value="GIY22892.1"/>
    <property type="molecule type" value="Genomic_DNA"/>
</dbReference>
<evidence type="ECO:0000313" key="1">
    <source>
        <dbReference type="EMBL" id="GIY22892.1"/>
    </source>
</evidence>
<name>A0AAV4RR04_9ARAC</name>
<gene>
    <name evidence="1" type="ORF">CDAR_267951</name>
</gene>
<dbReference type="AlphaFoldDB" id="A0AAV4RR04"/>
<organism evidence="1 2">
    <name type="scientific">Caerostris darwini</name>
    <dbReference type="NCBI Taxonomy" id="1538125"/>
    <lineage>
        <taxon>Eukaryota</taxon>
        <taxon>Metazoa</taxon>
        <taxon>Ecdysozoa</taxon>
        <taxon>Arthropoda</taxon>
        <taxon>Chelicerata</taxon>
        <taxon>Arachnida</taxon>
        <taxon>Araneae</taxon>
        <taxon>Araneomorphae</taxon>
        <taxon>Entelegynae</taxon>
        <taxon>Araneoidea</taxon>
        <taxon>Araneidae</taxon>
        <taxon>Caerostris</taxon>
    </lineage>
</organism>
<sequence length="112" mass="12751">MATDWSGRFGKCETKNSAMITGCSQRRFLLTGLLFLTRNYGGIKKKKNDRRIGDAFVEDLCVSLAEVDDCLFSLCFIDISLKFWSEVTKRADLFRRVNSPCSVTLPLSERKL</sequence>
<keyword evidence="2" id="KW-1185">Reference proteome</keyword>
<accession>A0AAV4RR04</accession>
<dbReference type="Proteomes" id="UP001054837">
    <property type="component" value="Unassembled WGS sequence"/>
</dbReference>
<proteinExistence type="predicted"/>
<protein>
    <submittedName>
        <fullName evidence="1">Uncharacterized protein</fullName>
    </submittedName>
</protein>